<keyword evidence="19" id="KW-1185">Reference proteome</keyword>
<reference evidence="18 19" key="1">
    <citation type="submission" date="2018-04" db="EMBL/GenBank/DDBJ databases">
        <title>The genome of golden apple snail Pomacea canaliculata provides insight into stress tolerance and invasive adaptation.</title>
        <authorList>
            <person name="Liu C."/>
            <person name="Liu B."/>
            <person name="Ren Y."/>
            <person name="Zhang Y."/>
            <person name="Wang H."/>
            <person name="Li S."/>
            <person name="Jiang F."/>
            <person name="Yin L."/>
            <person name="Zhang G."/>
            <person name="Qian W."/>
            <person name="Fan W."/>
        </authorList>
    </citation>
    <scope>NUCLEOTIDE SEQUENCE [LARGE SCALE GENOMIC DNA]</scope>
    <source>
        <strain evidence="18">SZHN2017</strain>
        <tissue evidence="18">Muscle</tissue>
    </source>
</reference>
<dbReference type="STRING" id="400727.A0A2T7PB68"/>
<comment type="similarity">
    <text evidence="4">Belongs to the dermatopontin family.</text>
</comment>
<dbReference type="CDD" id="cd03340">
    <property type="entry name" value="TCP1_eta"/>
    <property type="match status" value="1"/>
</dbReference>
<keyword evidence="6 16" id="KW-0963">Cytoplasm</keyword>
<dbReference type="AlphaFoldDB" id="A0A2T7PB68"/>
<dbReference type="GO" id="GO:0016887">
    <property type="term" value="F:ATP hydrolysis activity"/>
    <property type="evidence" value="ECO:0007669"/>
    <property type="project" value="InterPro"/>
</dbReference>
<evidence type="ECO:0000256" key="2">
    <source>
        <dbReference type="ARBA" id="ARBA00004613"/>
    </source>
</evidence>
<keyword evidence="17" id="KW-0732">Signal</keyword>
<dbReference type="FunFam" id="3.30.260.10:FF:000049">
    <property type="entry name" value="T-complex protein 1 subunit eta"/>
    <property type="match status" value="1"/>
</dbReference>
<comment type="caution">
    <text evidence="18">The sequence shown here is derived from an EMBL/GenBank/DDBJ whole genome shotgun (WGS) entry which is preliminary data.</text>
</comment>
<evidence type="ECO:0000256" key="11">
    <source>
        <dbReference type="ARBA" id="ARBA00023157"/>
    </source>
</evidence>
<proteinExistence type="inferred from homology"/>
<sequence length="650" mass="72121">MCDQWLLVSLVITLTGVDGWMTQYQESFNFSCPAHQYICSTNSAYDDSYDDRVYDFTCCELTGDLPVQGCKWTDYVSYLDTNAFYRCVKPDVIVSIDSYYDSDYQDRKSENVVERHLTARRFDRVQQAPIILLKEGTDTSQGVPQIVSNINACQAIADAVRTTLGPRGMDKLIVDNKGSAVISNDGATILKTLDIVHPAAKTLVDIAKSQDAEVGDGTTSVTLIAGELLKEMKPFIEDGVHPQIIIRAIRKATALAIEKIKSVAVHIKKEDPREMRELLLKCAATALSSKLVAAQKDFFAAMVVDAVMLLDELLPLNMIGIKKVTGGALEDSMLVAGVAFKKTFSYAGFEMQPKTYTNPKIALLNIELELKAEKKMLKSELTEYQSIVDAEWKILYDKLDKIHQSGAKVVLSKLPIGDVATQYFADRDMFCAGRVQEEDLRRTMKACGGSIQTTVQNLSPDVLGTCETFEEVQVGSDRYNVFKGCPQAHTCTIILRGGAEQFMEETERSLHDAIMIVRRAIKNDSVVAGELFFFCFLNFYDNICHILIVRPYPYSLEIIPRQLCDNAGFEPCQTKQNISLRGTWFGVNILQEDIADNFDACVWEPAVVKINALTAASEAACLILSVDETIKNPRSGGDNHGAGRGRGRPM</sequence>
<keyword evidence="8 15" id="KW-0547">Nucleotide-binding</keyword>
<evidence type="ECO:0000256" key="6">
    <source>
        <dbReference type="ARBA" id="ARBA00022490"/>
    </source>
</evidence>
<evidence type="ECO:0000256" key="5">
    <source>
        <dbReference type="ARBA" id="ARBA00015836"/>
    </source>
</evidence>
<gene>
    <name evidence="18" type="ORF">C0Q70_09929</name>
</gene>
<evidence type="ECO:0000313" key="19">
    <source>
        <dbReference type="Proteomes" id="UP000245119"/>
    </source>
</evidence>
<dbReference type="SUPFAM" id="SSF48592">
    <property type="entry name" value="GroEL equatorial domain-like"/>
    <property type="match status" value="1"/>
</dbReference>
<dbReference type="InterPro" id="IPR027413">
    <property type="entry name" value="GROEL-like_equatorial_sf"/>
</dbReference>
<evidence type="ECO:0000256" key="13">
    <source>
        <dbReference type="ARBA" id="ARBA00032221"/>
    </source>
</evidence>
<comment type="catalytic activity">
    <reaction evidence="14">
        <text>ATP + H2O = ADP + phosphate + H(+)</text>
        <dbReference type="Rhea" id="RHEA:13065"/>
        <dbReference type="ChEBI" id="CHEBI:15377"/>
        <dbReference type="ChEBI" id="CHEBI:15378"/>
        <dbReference type="ChEBI" id="CHEBI:30616"/>
        <dbReference type="ChEBI" id="CHEBI:43474"/>
        <dbReference type="ChEBI" id="CHEBI:456216"/>
    </reaction>
</comment>
<dbReference type="GO" id="GO:0051082">
    <property type="term" value="F:unfolded protein binding"/>
    <property type="evidence" value="ECO:0007669"/>
    <property type="project" value="InterPro"/>
</dbReference>
<dbReference type="FunFam" id="1.10.560.10:FF:000045">
    <property type="entry name" value="T-complex protein 1 subunit eta"/>
    <property type="match status" value="1"/>
</dbReference>
<evidence type="ECO:0000256" key="3">
    <source>
        <dbReference type="ARBA" id="ARBA00008020"/>
    </source>
</evidence>
<dbReference type="InterPro" id="IPR002423">
    <property type="entry name" value="Cpn60/GroEL/TCP-1"/>
</dbReference>
<dbReference type="PRINTS" id="PR00304">
    <property type="entry name" value="TCOMPLEXTCP1"/>
</dbReference>
<keyword evidence="9" id="KW-0378">Hydrolase</keyword>
<dbReference type="InterPro" id="IPR053374">
    <property type="entry name" value="TCP-1_chaperonin"/>
</dbReference>
<evidence type="ECO:0000256" key="14">
    <source>
        <dbReference type="ARBA" id="ARBA00049360"/>
    </source>
</evidence>
<protein>
    <recommendedName>
        <fullName evidence="5 16">T-complex protein 1 subunit eta</fullName>
        <shortName evidence="16">TCP-1-eta</shortName>
    </recommendedName>
    <alternativeName>
        <fullName evidence="13 16">CCT-eta</fullName>
    </alternativeName>
</protein>
<dbReference type="Gene3D" id="1.10.560.10">
    <property type="entry name" value="GroEL-like equatorial domain"/>
    <property type="match status" value="1"/>
</dbReference>
<dbReference type="Pfam" id="PF00118">
    <property type="entry name" value="Cpn60_TCP1"/>
    <property type="match status" value="1"/>
</dbReference>
<dbReference type="InterPro" id="IPR017998">
    <property type="entry name" value="Chaperone_TCP-1"/>
</dbReference>
<evidence type="ECO:0000313" key="18">
    <source>
        <dbReference type="EMBL" id="PVD30656.1"/>
    </source>
</evidence>
<dbReference type="Gene3D" id="3.30.260.10">
    <property type="entry name" value="TCP-1-like chaperonin intermediate domain"/>
    <property type="match status" value="1"/>
</dbReference>
<evidence type="ECO:0000256" key="4">
    <source>
        <dbReference type="ARBA" id="ARBA00008712"/>
    </source>
</evidence>
<feature type="signal peptide" evidence="17">
    <location>
        <begin position="1"/>
        <end position="19"/>
    </location>
</feature>
<evidence type="ECO:0000256" key="10">
    <source>
        <dbReference type="ARBA" id="ARBA00022840"/>
    </source>
</evidence>
<dbReference type="Pfam" id="PF14704">
    <property type="entry name" value="DERM"/>
    <property type="match status" value="1"/>
</dbReference>
<evidence type="ECO:0000256" key="7">
    <source>
        <dbReference type="ARBA" id="ARBA00022525"/>
    </source>
</evidence>
<keyword evidence="7" id="KW-0964">Secreted</keyword>
<dbReference type="PROSITE" id="PS00995">
    <property type="entry name" value="TCP1_3"/>
    <property type="match status" value="1"/>
</dbReference>
<evidence type="ECO:0000256" key="1">
    <source>
        <dbReference type="ARBA" id="ARBA00004496"/>
    </source>
</evidence>
<dbReference type="NCBIfam" id="NF041083">
    <property type="entry name" value="thermosome_beta"/>
    <property type="match status" value="1"/>
</dbReference>
<dbReference type="FunFam" id="3.30.260.10:FF:000022">
    <property type="entry name" value="T-complex protein 1 subunit eta"/>
    <property type="match status" value="1"/>
</dbReference>
<dbReference type="FunFam" id="3.50.7.10:FF:000006">
    <property type="entry name" value="T-complex protein 1 subunit eta"/>
    <property type="match status" value="1"/>
</dbReference>
<dbReference type="PROSITE" id="PS00751">
    <property type="entry name" value="TCP1_2"/>
    <property type="match status" value="1"/>
</dbReference>
<dbReference type="InterPro" id="IPR012720">
    <property type="entry name" value="Chap_CCT_eta"/>
</dbReference>
<evidence type="ECO:0000256" key="16">
    <source>
        <dbReference type="RuleBase" id="RU365042"/>
    </source>
</evidence>
<dbReference type="InterPro" id="IPR027409">
    <property type="entry name" value="GroEL-like_apical_dom_sf"/>
</dbReference>
<dbReference type="SUPFAM" id="SSF54849">
    <property type="entry name" value="GroEL-intermediate domain like"/>
    <property type="match status" value="1"/>
</dbReference>
<evidence type="ECO:0000256" key="9">
    <source>
        <dbReference type="ARBA" id="ARBA00022801"/>
    </source>
</evidence>
<evidence type="ECO:0000256" key="17">
    <source>
        <dbReference type="SAM" id="SignalP"/>
    </source>
</evidence>
<feature type="chain" id="PRO_5015576842" description="T-complex protein 1 subunit eta" evidence="17">
    <location>
        <begin position="20"/>
        <end position="650"/>
    </location>
</feature>
<dbReference type="Proteomes" id="UP000245119">
    <property type="component" value="Linkage Group LG5"/>
</dbReference>
<dbReference type="GO" id="GO:0140662">
    <property type="term" value="F:ATP-dependent protein folding chaperone"/>
    <property type="evidence" value="ECO:0007669"/>
    <property type="project" value="InterPro"/>
</dbReference>
<comment type="subcellular location">
    <subcellularLocation>
        <location evidence="1 16">Cytoplasm</location>
    </subcellularLocation>
    <subcellularLocation>
        <location evidence="2">Secreted</location>
    </subcellularLocation>
</comment>
<name>A0A2T7PB68_POMCA</name>
<keyword evidence="12 15" id="KW-0143">Chaperone</keyword>
<dbReference type="PROSITE" id="PS00750">
    <property type="entry name" value="TCP1_1"/>
    <property type="match status" value="1"/>
</dbReference>
<dbReference type="GO" id="GO:0005524">
    <property type="term" value="F:ATP binding"/>
    <property type="evidence" value="ECO:0007669"/>
    <property type="project" value="UniProtKB-KW"/>
</dbReference>
<dbReference type="SUPFAM" id="SSF52029">
    <property type="entry name" value="GroEL apical domain-like"/>
    <property type="match status" value="1"/>
</dbReference>
<accession>A0A2T7PB68</accession>
<dbReference type="GO" id="GO:0005737">
    <property type="term" value="C:cytoplasm"/>
    <property type="evidence" value="ECO:0007669"/>
    <property type="project" value="UniProtKB-SubCell"/>
</dbReference>
<dbReference type="GO" id="GO:0005576">
    <property type="term" value="C:extracellular region"/>
    <property type="evidence" value="ECO:0007669"/>
    <property type="project" value="UniProtKB-SubCell"/>
</dbReference>
<dbReference type="OrthoDB" id="5975249at2759"/>
<dbReference type="InterPro" id="IPR027410">
    <property type="entry name" value="TCP-1-like_intermed_sf"/>
</dbReference>
<dbReference type="InterPro" id="IPR002194">
    <property type="entry name" value="Chaperonin_TCP-1_CS"/>
</dbReference>
<comment type="function">
    <text evidence="16">Molecular chaperone; assists the folding of proteins upon ATP hydrolysis. Known to play a role, in vitro, in the folding of actin and tubulin.</text>
</comment>
<dbReference type="InterPro" id="IPR026645">
    <property type="entry name" value="Dermatopontin"/>
</dbReference>
<comment type="subunit">
    <text evidence="16">Heterooligomeric complex that forms two stacked rings.</text>
</comment>
<comment type="similarity">
    <text evidence="3 15">Belongs to the TCP-1 chaperonin family.</text>
</comment>
<keyword evidence="10 15" id="KW-0067">ATP-binding</keyword>
<organism evidence="18 19">
    <name type="scientific">Pomacea canaliculata</name>
    <name type="common">Golden apple snail</name>
    <dbReference type="NCBI Taxonomy" id="400727"/>
    <lineage>
        <taxon>Eukaryota</taxon>
        <taxon>Metazoa</taxon>
        <taxon>Spiralia</taxon>
        <taxon>Lophotrochozoa</taxon>
        <taxon>Mollusca</taxon>
        <taxon>Gastropoda</taxon>
        <taxon>Caenogastropoda</taxon>
        <taxon>Architaenioglossa</taxon>
        <taxon>Ampullarioidea</taxon>
        <taxon>Ampullariidae</taxon>
        <taxon>Pomacea</taxon>
    </lineage>
</organism>
<dbReference type="Gene3D" id="3.50.7.10">
    <property type="entry name" value="GroEL"/>
    <property type="match status" value="1"/>
</dbReference>
<evidence type="ECO:0000256" key="12">
    <source>
        <dbReference type="ARBA" id="ARBA00023186"/>
    </source>
</evidence>
<evidence type="ECO:0000256" key="15">
    <source>
        <dbReference type="RuleBase" id="RU004187"/>
    </source>
</evidence>
<dbReference type="NCBIfam" id="TIGR02345">
    <property type="entry name" value="chap_CCT_eta"/>
    <property type="match status" value="1"/>
</dbReference>
<evidence type="ECO:0000256" key="8">
    <source>
        <dbReference type="ARBA" id="ARBA00022741"/>
    </source>
</evidence>
<keyword evidence="11" id="KW-1015">Disulfide bond</keyword>
<dbReference type="PANTHER" id="PTHR11353">
    <property type="entry name" value="CHAPERONIN"/>
    <property type="match status" value="1"/>
</dbReference>
<dbReference type="EMBL" id="PZQS01000005">
    <property type="protein sequence ID" value="PVD30656.1"/>
    <property type="molecule type" value="Genomic_DNA"/>
</dbReference>